<comment type="caution">
    <text evidence="3">The sequence shown here is derived from an EMBL/GenBank/DDBJ whole genome shotgun (WGS) entry which is preliminary data.</text>
</comment>
<feature type="transmembrane region" description="Helical" evidence="1">
    <location>
        <begin position="38"/>
        <end position="56"/>
    </location>
</feature>
<feature type="domain" description="NACHT" evidence="2">
    <location>
        <begin position="140"/>
        <end position="247"/>
    </location>
</feature>
<gene>
    <name evidence="3" type="ORF">HD597_007598</name>
</gene>
<feature type="transmembrane region" description="Helical" evidence="1">
    <location>
        <begin position="529"/>
        <end position="549"/>
    </location>
</feature>
<organism evidence="3 4">
    <name type="scientific">Nonomuraea thailandensis</name>
    <dbReference type="NCBI Taxonomy" id="1188745"/>
    <lineage>
        <taxon>Bacteria</taxon>
        <taxon>Bacillati</taxon>
        <taxon>Actinomycetota</taxon>
        <taxon>Actinomycetes</taxon>
        <taxon>Streptosporangiales</taxon>
        <taxon>Streptosporangiaceae</taxon>
        <taxon>Nonomuraea</taxon>
    </lineage>
</organism>
<keyword evidence="4" id="KW-1185">Reference proteome</keyword>
<evidence type="ECO:0000313" key="4">
    <source>
        <dbReference type="Proteomes" id="UP001139648"/>
    </source>
</evidence>
<feature type="transmembrane region" description="Helical" evidence="1">
    <location>
        <begin position="576"/>
        <end position="597"/>
    </location>
</feature>
<evidence type="ECO:0000313" key="3">
    <source>
        <dbReference type="EMBL" id="MCP2360578.1"/>
    </source>
</evidence>
<feature type="transmembrane region" description="Helical" evidence="1">
    <location>
        <begin position="7"/>
        <end position="32"/>
    </location>
</feature>
<feature type="transmembrane region" description="Helical" evidence="1">
    <location>
        <begin position="609"/>
        <end position="631"/>
    </location>
</feature>
<dbReference type="SUPFAM" id="SSF52540">
    <property type="entry name" value="P-loop containing nucleoside triphosphate hydrolases"/>
    <property type="match status" value="1"/>
</dbReference>
<name>A0A9X2K505_9ACTN</name>
<dbReference type="RefSeq" id="WP_253748636.1">
    <property type="nucleotide sequence ID" value="NZ_BAABKA010000108.1"/>
</dbReference>
<dbReference type="Pfam" id="PF05729">
    <property type="entry name" value="NACHT"/>
    <property type="match status" value="1"/>
</dbReference>
<keyword evidence="1" id="KW-1133">Transmembrane helix</keyword>
<accession>A0A9X2K505</accession>
<dbReference type="EMBL" id="JAMZEB010000002">
    <property type="protein sequence ID" value="MCP2360578.1"/>
    <property type="molecule type" value="Genomic_DNA"/>
</dbReference>
<keyword evidence="1" id="KW-0812">Transmembrane</keyword>
<proteinExistence type="predicted"/>
<keyword evidence="1" id="KW-0472">Membrane</keyword>
<dbReference type="Proteomes" id="UP001139648">
    <property type="component" value="Unassembled WGS sequence"/>
</dbReference>
<evidence type="ECO:0000256" key="1">
    <source>
        <dbReference type="SAM" id="Phobius"/>
    </source>
</evidence>
<sequence>MLRRAQIVLSVLFIAMLGVATNVATGILPAAWESRLWVAWPLMLVIVIATAVLEVVQKDERPADFPSAQARTELIRRVRRFWVTGVLEKSLYNEARIQLDLVVRETTDRPWDIAVTWTNGSQESLPPGTDMADVFARMDQRIVILGEPGAGKTTMLLELAKSLLETAEDETRPVPVVLPLASWARHRKTIAEWMVDELVESYGMPRDLAAGWLRTHHVLALFDGLDEVAAEHRPECVSQLNKYLRANPTSTAICCRQAEYAVLREQVSAHGIVTIQPMSAEQTQRFLHDAGPGLDGLRAALTADPDLWQLASSPLLLSIMALAYRDGPESPPPARQDGLRRRLYAQYVRTMLRWRKNRHYPPEEARHYLHLLADRLRSDRQTVFSLDLLGADWLPQGLHLSRSRGILLLAVVPSCTLLFSVSSLVATVTTAFIAAAVLGIALVTQLLSQDYENNAGISWRSRESTREIWPPRNVPRRGDITSNSVMKSLYMSVGGFMVHGLGDKLAASVIALAVGVALSLQESALTGPVYAIVLLISYLLVSGVIDGFVNELATSSRMITASREVPSPALRPRVRLALRVGLAWSLITGFMATYVAGAAPANSLSPATYGLLIGLAFFLLTFVSIGGGPLLEQLVLRYELKRSHRFPWPCLPFLDFMTECLILRKVGPGYIFVHRELLDFLAEPTAATDLEVGRGKM</sequence>
<dbReference type="InterPro" id="IPR007111">
    <property type="entry name" value="NACHT_NTPase"/>
</dbReference>
<feature type="transmembrane region" description="Helical" evidence="1">
    <location>
        <begin position="406"/>
        <end position="425"/>
    </location>
</feature>
<feature type="transmembrane region" description="Helical" evidence="1">
    <location>
        <begin position="431"/>
        <end position="448"/>
    </location>
</feature>
<dbReference type="Gene3D" id="3.40.50.300">
    <property type="entry name" value="P-loop containing nucleotide triphosphate hydrolases"/>
    <property type="match status" value="1"/>
</dbReference>
<dbReference type="AlphaFoldDB" id="A0A9X2K505"/>
<dbReference type="PROSITE" id="PS50837">
    <property type="entry name" value="NACHT"/>
    <property type="match status" value="1"/>
</dbReference>
<protein>
    <submittedName>
        <fullName evidence="3">DNA polymerase III delta prime subunit</fullName>
    </submittedName>
</protein>
<dbReference type="InterPro" id="IPR027417">
    <property type="entry name" value="P-loop_NTPase"/>
</dbReference>
<reference evidence="3" key="1">
    <citation type="submission" date="2022-06" db="EMBL/GenBank/DDBJ databases">
        <title>Sequencing the genomes of 1000 actinobacteria strains.</title>
        <authorList>
            <person name="Klenk H.-P."/>
        </authorList>
    </citation>
    <scope>NUCLEOTIDE SEQUENCE</scope>
    <source>
        <strain evidence="3">DSM 46694</strain>
    </source>
</reference>
<feature type="transmembrane region" description="Helical" evidence="1">
    <location>
        <begin position="496"/>
        <end position="517"/>
    </location>
</feature>
<evidence type="ECO:0000259" key="2">
    <source>
        <dbReference type="PROSITE" id="PS50837"/>
    </source>
</evidence>